<comment type="caution">
    <text evidence="2">The sequence shown here is derived from an EMBL/GenBank/DDBJ whole genome shotgun (WGS) entry which is preliminary data.</text>
</comment>
<dbReference type="RefSeq" id="WP_039250133.1">
    <property type="nucleotide sequence ID" value="NZ_JDRX01000017.1"/>
</dbReference>
<dbReference type="Gene3D" id="1.10.10.10">
    <property type="entry name" value="Winged helix-like DNA-binding domain superfamily/Winged helix DNA-binding domain"/>
    <property type="match status" value="1"/>
</dbReference>
<evidence type="ECO:0000313" key="3">
    <source>
        <dbReference type="Proteomes" id="UP000030016"/>
    </source>
</evidence>
<dbReference type="PROSITE" id="PS52050">
    <property type="entry name" value="WYL"/>
    <property type="match status" value="1"/>
</dbReference>
<accession>A0AA88ZQS6</accession>
<evidence type="ECO:0000313" key="2">
    <source>
        <dbReference type="EMBL" id="KGN01741.1"/>
    </source>
</evidence>
<reference evidence="2 3" key="1">
    <citation type="submission" date="2014-01" db="EMBL/GenBank/DDBJ databases">
        <title>Plasmidome dynamics in the species complex Clostridium novyi sensu lato converts strains of independent lineages into distinctly different pathogens.</title>
        <authorList>
            <person name="Skarin H."/>
            <person name="Segerman B."/>
        </authorList>
    </citation>
    <scope>NUCLEOTIDE SEQUENCE [LARGE SCALE GENOMIC DNA]</scope>
    <source>
        <strain evidence="2 3">4570</strain>
    </source>
</reference>
<dbReference type="EMBL" id="JDRX01000017">
    <property type="protein sequence ID" value="KGN01741.1"/>
    <property type="molecule type" value="Genomic_DNA"/>
</dbReference>
<sequence>MYEEKGAKVNRSLWIYEKLIRREVVNKKQLARFFKVSEKTIQRDIEDIKDYLNNYKDQSRELFDIKYIRNKNGYYMYVNGDDNDILNKKDVLAICKILLESRAFCKEEINHLINSVLNQIDNTQRKHVNELIVNELFNFVPLKHNDKLLSKIWDLSEYIRLKQVININYMKVDGVKVNRTIKPVAIIFSEYYFYLIAYFEDVYFDNPTVFRIDRIDSYEESGKRFSISESERFKDGEFRNKIQFMYSGEIIKVKFKFWGSSVEAVLDRLPTARIIEKEGNKYIIQAEVYGKGILMWIMSQMQFIEVMEPKDFREEIKKL</sequence>
<dbReference type="InterPro" id="IPR026881">
    <property type="entry name" value="WYL_dom"/>
</dbReference>
<protein>
    <recommendedName>
        <fullName evidence="1">WYL domain-containing protein</fullName>
    </recommendedName>
</protein>
<dbReference type="PANTHER" id="PTHR34580">
    <property type="match status" value="1"/>
</dbReference>
<gene>
    <name evidence="2" type="ORF">Z969_07860</name>
</gene>
<dbReference type="AlphaFoldDB" id="A0AA88ZQS6"/>
<dbReference type="Proteomes" id="UP000030016">
    <property type="component" value="Unassembled WGS sequence"/>
</dbReference>
<dbReference type="PANTHER" id="PTHR34580:SF1">
    <property type="entry name" value="PROTEIN PAFC"/>
    <property type="match status" value="1"/>
</dbReference>
<name>A0AA88ZQS6_CLONO</name>
<proteinExistence type="predicted"/>
<dbReference type="InterPro" id="IPR051534">
    <property type="entry name" value="CBASS_pafABC_assoc_protein"/>
</dbReference>
<feature type="domain" description="WYL" evidence="1">
    <location>
        <begin position="155"/>
        <end position="219"/>
    </location>
</feature>
<dbReference type="Pfam" id="PF13280">
    <property type="entry name" value="WYL"/>
    <property type="match status" value="1"/>
</dbReference>
<dbReference type="InterPro" id="IPR036388">
    <property type="entry name" value="WH-like_DNA-bd_sf"/>
</dbReference>
<organism evidence="2 3">
    <name type="scientific">Clostridium novyi A str. 4570</name>
    <dbReference type="NCBI Taxonomy" id="1444290"/>
    <lineage>
        <taxon>Bacteria</taxon>
        <taxon>Bacillati</taxon>
        <taxon>Bacillota</taxon>
        <taxon>Clostridia</taxon>
        <taxon>Eubacteriales</taxon>
        <taxon>Clostridiaceae</taxon>
        <taxon>Clostridium</taxon>
    </lineage>
</organism>
<evidence type="ECO:0000259" key="1">
    <source>
        <dbReference type="Pfam" id="PF13280"/>
    </source>
</evidence>